<keyword evidence="1" id="KW-0812">Transmembrane</keyword>
<keyword evidence="1" id="KW-0472">Membrane</keyword>
<dbReference type="EnsemblMetazoa" id="BGLB032173-RA">
    <property type="protein sequence ID" value="BGLB032173-PA"/>
    <property type="gene ID" value="BGLB032173"/>
</dbReference>
<organism evidence="2 3">
    <name type="scientific">Biomphalaria glabrata</name>
    <name type="common">Bloodfluke planorb</name>
    <name type="synonym">Freshwater snail</name>
    <dbReference type="NCBI Taxonomy" id="6526"/>
    <lineage>
        <taxon>Eukaryota</taxon>
        <taxon>Metazoa</taxon>
        <taxon>Spiralia</taxon>
        <taxon>Lophotrochozoa</taxon>
        <taxon>Mollusca</taxon>
        <taxon>Gastropoda</taxon>
        <taxon>Heterobranchia</taxon>
        <taxon>Euthyneura</taxon>
        <taxon>Panpulmonata</taxon>
        <taxon>Hygrophila</taxon>
        <taxon>Lymnaeoidea</taxon>
        <taxon>Planorbidae</taxon>
        <taxon>Biomphalaria</taxon>
    </lineage>
</organism>
<gene>
    <name evidence="2" type="primary">106056781</name>
</gene>
<accession>A0A2C9LKL1</accession>
<keyword evidence="1" id="KW-1133">Transmembrane helix</keyword>
<dbReference type="PANTHER" id="PTHR31389:SF4">
    <property type="entry name" value="LD39211P"/>
    <property type="match status" value="1"/>
</dbReference>
<name>A0A2C9LKL1_BIOGL</name>
<evidence type="ECO:0000313" key="2">
    <source>
        <dbReference type="EnsemblMetazoa" id="BGLB032173-PA"/>
    </source>
</evidence>
<sequence>MISTLSRGRIAFLVVGCVIGASVFYYFQHSQVTGFYSSSPNDKYVETRDINSLTVPDIADLLVDRLSRPSNLAKVVLNKSCEEIAGHAGCFDKNCKQVISLDPKTRINDLFSTGKLTLSQAQRDQVLSIAKTIPESDVIIASASSSNHYHEMQAMFQSLHQVVYPKFSNFSVVLFDIGLSPEERRITEQNCKCQVVSFPAEIFPPHVKNNLCYSWKPLIILATISRARKYLVWQDSSVRWFDNFRVVFDRTQVYGHQLLRYIDSSRVPSNTIKQTFDYLGDEPCAYFPYPEVQGNCMLHKRDPFVIKAILEPWVRCALEKDCICPADPGSVLGCNPNLKIHRCHRFDQSALTIILAKVYGEDMYRFISPETSFDKPEYIFVRRGHAVNDYFKS</sequence>
<feature type="transmembrane region" description="Helical" evidence="1">
    <location>
        <begin position="10"/>
        <end position="27"/>
    </location>
</feature>
<proteinExistence type="predicted"/>
<dbReference type="Pfam" id="PF07801">
    <property type="entry name" value="DUF1647"/>
    <property type="match status" value="1"/>
</dbReference>
<evidence type="ECO:0000256" key="1">
    <source>
        <dbReference type="SAM" id="Phobius"/>
    </source>
</evidence>
<dbReference type="KEGG" id="bgt:106056781"/>
<dbReference type="VEuPathDB" id="VectorBase:BGLB032173"/>
<dbReference type="InterPro" id="IPR012444">
    <property type="entry name" value="DUF1647"/>
</dbReference>
<dbReference type="VEuPathDB" id="VectorBase:BGLAX_051476"/>
<evidence type="ECO:0000313" key="3">
    <source>
        <dbReference type="Proteomes" id="UP000076420"/>
    </source>
</evidence>
<dbReference type="Proteomes" id="UP000076420">
    <property type="component" value="Unassembled WGS sequence"/>
</dbReference>
<dbReference type="AlphaFoldDB" id="A0A2C9LKL1"/>
<dbReference type="STRING" id="6526.A0A2C9LKL1"/>
<dbReference type="OrthoDB" id="5954868at2759"/>
<protein>
    <submittedName>
        <fullName evidence="2">Uncharacterized protein</fullName>
    </submittedName>
</protein>
<reference evidence="2" key="1">
    <citation type="submission" date="2020-05" db="UniProtKB">
        <authorList>
            <consortium name="EnsemblMetazoa"/>
        </authorList>
    </citation>
    <scope>IDENTIFICATION</scope>
    <source>
        <strain evidence="2">BB02</strain>
    </source>
</reference>
<dbReference type="PANTHER" id="PTHR31389">
    <property type="entry name" value="LD39211P"/>
    <property type="match status" value="1"/>
</dbReference>